<feature type="region of interest" description="Disordered" evidence="1">
    <location>
        <begin position="269"/>
        <end position="289"/>
    </location>
</feature>
<keyword evidence="2" id="KW-0732">Signal</keyword>
<sequence>MKAENSGIACRPPTPTLMKWTLATALIAMCSCSAAPDQPVETGTVRWQRELDAALTASKASGKPVFALFQEVPGCAGCKQFGRDVLSDPLVVSAIESEFTPLLIHNNKGGKDAEVLKRFGEPAWNYQVVRFLDADAKDLIPRKDRVWTTGPLAGRMIAALKRAGRPVPGYLSLTAAEHSGRLKEAAFAMFCFWTGEMKLGRIEGVVTTEAGFLNGREVTLVRYDPSAAKLPDLVAAAARVECADAVYLPADDLGKLPATRLKTGRLEGYRRAPESDQKKQLSGTAAAKLDLSPAQATKVNAWIRSDRKKAQGFLTSAQREQLR</sequence>
<dbReference type="SUPFAM" id="SSF55068">
    <property type="entry name" value="Peptide methionine sulfoxide reductase"/>
    <property type="match status" value="1"/>
</dbReference>
<dbReference type="Proteomes" id="UP001374893">
    <property type="component" value="Chromosome"/>
</dbReference>
<reference evidence="3 4" key="1">
    <citation type="submission" date="2021-06" db="EMBL/GenBank/DDBJ databases">
        <title>Complete genome of Haloferula helveola possessing various polysaccharide degrading enzymes.</title>
        <authorList>
            <person name="Takami H."/>
            <person name="Huang C."/>
            <person name="Hamasaki K."/>
        </authorList>
    </citation>
    <scope>NUCLEOTIDE SEQUENCE [LARGE SCALE GENOMIC DNA]</scope>
    <source>
        <strain evidence="3 4">CN-1</strain>
    </source>
</reference>
<organism evidence="3 4">
    <name type="scientific">Haloferula helveola</name>
    <dbReference type="NCBI Taxonomy" id="490095"/>
    <lineage>
        <taxon>Bacteria</taxon>
        <taxon>Pseudomonadati</taxon>
        <taxon>Verrucomicrobiota</taxon>
        <taxon>Verrucomicrobiia</taxon>
        <taxon>Verrucomicrobiales</taxon>
        <taxon>Verrucomicrobiaceae</taxon>
        <taxon>Haloferula</taxon>
    </lineage>
</organism>
<protein>
    <submittedName>
        <fullName evidence="3">Thiol:disulfide interchange protein</fullName>
    </submittedName>
</protein>
<evidence type="ECO:0000256" key="1">
    <source>
        <dbReference type="SAM" id="MobiDB-lite"/>
    </source>
</evidence>
<name>A0ABN6H1X1_9BACT</name>
<dbReference type="InterPro" id="IPR036249">
    <property type="entry name" value="Thioredoxin-like_sf"/>
</dbReference>
<dbReference type="PROSITE" id="PS51257">
    <property type="entry name" value="PROKAR_LIPOPROTEIN"/>
    <property type="match status" value="1"/>
</dbReference>
<dbReference type="Gene3D" id="3.40.30.10">
    <property type="entry name" value="Glutaredoxin"/>
    <property type="match status" value="1"/>
</dbReference>
<dbReference type="EMBL" id="AP024702">
    <property type="protein sequence ID" value="BCX47591.1"/>
    <property type="molecule type" value="Genomic_DNA"/>
</dbReference>
<dbReference type="RefSeq" id="WP_338689859.1">
    <property type="nucleotide sequence ID" value="NZ_AP024702.1"/>
</dbReference>
<dbReference type="InterPro" id="IPR036509">
    <property type="entry name" value="Met_Sox_Rdtase_MsrA_sf"/>
</dbReference>
<dbReference type="Gene3D" id="3.30.1060.10">
    <property type="entry name" value="Peptide methionine sulphoxide reductase MsrA"/>
    <property type="match status" value="1"/>
</dbReference>
<feature type="signal peptide" evidence="2">
    <location>
        <begin position="1"/>
        <end position="34"/>
    </location>
</feature>
<evidence type="ECO:0000313" key="3">
    <source>
        <dbReference type="EMBL" id="BCX47591.1"/>
    </source>
</evidence>
<gene>
    <name evidence="3" type="ORF">HAHE_14990</name>
</gene>
<evidence type="ECO:0000313" key="4">
    <source>
        <dbReference type="Proteomes" id="UP001374893"/>
    </source>
</evidence>
<evidence type="ECO:0000256" key="2">
    <source>
        <dbReference type="SAM" id="SignalP"/>
    </source>
</evidence>
<keyword evidence="4" id="KW-1185">Reference proteome</keyword>
<dbReference type="NCBIfam" id="NF041383">
    <property type="entry name" value="Trx_VPGUxxT_two"/>
    <property type="match status" value="1"/>
</dbReference>
<feature type="chain" id="PRO_5047399247" evidence="2">
    <location>
        <begin position="35"/>
        <end position="323"/>
    </location>
</feature>
<dbReference type="SUPFAM" id="SSF52833">
    <property type="entry name" value="Thioredoxin-like"/>
    <property type="match status" value="1"/>
</dbReference>
<accession>A0ABN6H1X1</accession>
<proteinExistence type="predicted"/>
<feature type="compositionally biased region" description="Basic and acidic residues" evidence="1">
    <location>
        <begin position="269"/>
        <end position="279"/>
    </location>
</feature>
<dbReference type="Pfam" id="PF13899">
    <property type="entry name" value="Thioredoxin_7"/>
    <property type="match status" value="1"/>
</dbReference>